<dbReference type="Pfam" id="PF18130">
    <property type="entry name" value="ATPgrasp_N"/>
    <property type="match status" value="1"/>
</dbReference>
<dbReference type="RefSeq" id="WP_096591132.1">
    <property type="nucleotide sequence ID" value="NZ_MWRM01000005.1"/>
</dbReference>
<organism evidence="6 7">
    <name type="scientific">Staphylococcus delphini</name>
    <dbReference type="NCBI Taxonomy" id="53344"/>
    <lineage>
        <taxon>Bacteria</taxon>
        <taxon>Bacillati</taxon>
        <taxon>Bacillota</taxon>
        <taxon>Bacilli</taxon>
        <taxon>Bacillales</taxon>
        <taxon>Staphylococcaceae</taxon>
        <taxon>Staphylococcus</taxon>
        <taxon>Staphylococcus intermedius group</taxon>
    </lineage>
</organism>
<gene>
    <name evidence="6" type="ORF">B5C08_04985</name>
</gene>
<feature type="domain" description="ATP-grasp" evidence="5">
    <location>
        <begin position="113"/>
        <end position="315"/>
    </location>
</feature>
<dbReference type="PANTHER" id="PTHR43585:SF2">
    <property type="entry name" value="ATP-GRASP ENZYME FSQD"/>
    <property type="match status" value="1"/>
</dbReference>
<evidence type="ECO:0000313" key="7">
    <source>
        <dbReference type="Proteomes" id="UP000218335"/>
    </source>
</evidence>
<protein>
    <submittedName>
        <fullName evidence="6">Phosphoribosylglycinamide synthetase</fullName>
    </submittedName>
</protein>
<dbReference type="InterPro" id="IPR011761">
    <property type="entry name" value="ATP-grasp"/>
</dbReference>
<dbReference type="InterPro" id="IPR052032">
    <property type="entry name" value="ATP-dep_AA_Ligase"/>
</dbReference>
<keyword evidence="3 4" id="KW-0067">ATP-binding</keyword>
<comment type="caution">
    <text evidence="6">The sequence shown here is derived from an EMBL/GenBank/DDBJ whole genome shotgun (WGS) entry which is preliminary data.</text>
</comment>
<sequence>MKTLLFINLRSHKVERVAPVIEAKRQGYRVALMTDHDPQLIDSGLDEVIEIDTYDETAVVEAVLAYHQQHPLSGILTWSDKDVELVAQLNDRLQLPGIPMSHVKNARNKYLMRVAFDQVPNISPDFENVRSETDLRHAVARIGTPGILKPVGASGSKGIFKIETEECIDYVYETLRHATSPERDKVYRYYPNDYIYEGYLVGEEVSVEGVVQNGEVCIAGITDKAVTPEYSLEYIAIFPSDKHAALQQEIKTKATQAIQSLGIDHCAFHLEGRVTKDGFKVIEAAARPGGGFITSHLIPGASGHSFIEKILDVAVGKDVTENWPTFDQTSKKMCFYSIMAEQAGTFKGIKGVDRLVEIPGVHYVVPLKNYGDSVILPPEHFSSCFVLNIVFEAESAEAVQQKIDWIHEVIEVVVA</sequence>
<dbReference type="Pfam" id="PF13535">
    <property type="entry name" value="ATP-grasp_4"/>
    <property type="match status" value="1"/>
</dbReference>
<accession>A0A2A4GYL7</accession>
<keyword evidence="2 4" id="KW-0547">Nucleotide-binding</keyword>
<dbReference type="GO" id="GO:0046872">
    <property type="term" value="F:metal ion binding"/>
    <property type="evidence" value="ECO:0007669"/>
    <property type="project" value="InterPro"/>
</dbReference>
<dbReference type="PROSITE" id="PS50975">
    <property type="entry name" value="ATP_GRASP"/>
    <property type="match status" value="1"/>
</dbReference>
<name>A0A2A4GYL7_9STAP</name>
<keyword evidence="1" id="KW-0436">Ligase</keyword>
<proteinExistence type="predicted"/>
<dbReference type="Gene3D" id="3.40.50.20">
    <property type="match status" value="1"/>
</dbReference>
<dbReference type="Proteomes" id="UP000218335">
    <property type="component" value="Unassembled WGS sequence"/>
</dbReference>
<evidence type="ECO:0000256" key="1">
    <source>
        <dbReference type="ARBA" id="ARBA00022598"/>
    </source>
</evidence>
<dbReference type="AlphaFoldDB" id="A0A2A4GYL7"/>
<reference evidence="6 7" key="1">
    <citation type="journal article" date="2017" name="PLoS ONE">
        <title>Development of a real-time PCR for detection of Staphylococcus pseudintermedius using a novel automated comparison of whole-genome sequences.</title>
        <authorList>
            <person name="Verstappen K.M."/>
            <person name="Huijbregts L."/>
            <person name="Spaninks M."/>
            <person name="Wagenaar J.A."/>
            <person name="Fluit A.C."/>
            <person name="Duim B."/>
        </authorList>
    </citation>
    <scope>NUCLEOTIDE SEQUENCE [LARGE SCALE GENOMIC DNA]</scope>
    <source>
        <strain evidence="6 7">215070706401-1</strain>
    </source>
</reference>
<dbReference type="SUPFAM" id="SSF56059">
    <property type="entry name" value="Glutathione synthetase ATP-binding domain-like"/>
    <property type="match status" value="1"/>
</dbReference>
<dbReference type="Gene3D" id="3.30.470.20">
    <property type="entry name" value="ATP-grasp fold, B domain"/>
    <property type="match status" value="1"/>
</dbReference>
<dbReference type="PANTHER" id="PTHR43585">
    <property type="entry name" value="FUMIPYRROLE BIOSYNTHESIS PROTEIN C"/>
    <property type="match status" value="1"/>
</dbReference>
<dbReference type="InterPro" id="IPR041472">
    <property type="entry name" value="BL00235/CARNS1_N"/>
</dbReference>
<dbReference type="GO" id="GO:0005524">
    <property type="term" value="F:ATP binding"/>
    <property type="evidence" value="ECO:0007669"/>
    <property type="project" value="UniProtKB-UniRule"/>
</dbReference>
<evidence type="ECO:0000256" key="4">
    <source>
        <dbReference type="PROSITE-ProRule" id="PRU00409"/>
    </source>
</evidence>
<dbReference type="GO" id="GO:0016874">
    <property type="term" value="F:ligase activity"/>
    <property type="evidence" value="ECO:0007669"/>
    <property type="project" value="UniProtKB-KW"/>
</dbReference>
<evidence type="ECO:0000313" key="6">
    <source>
        <dbReference type="EMBL" id="PCF55818.1"/>
    </source>
</evidence>
<evidence type="ECO:0000259" key="5">
    <source>
        <dbReference type="PROSITE" id="PS50975"/>
    </source>
</evidence>
<dbReference type="EMBL" id="MWUU01000005">
    <property type="protein sequence ID" value="PCF55818.1"/>
    <property type="molecule type" value="Genomic_DNA"/>
</dbReference>
<evidence type="ECO:0000256" key="2">
    <source>
        <dbReference type="ARBA" id="ARBA00022741"/>
    </source>
</evidence>
<evidence type="ECO:0000256" key="3">
    <source>
        <dbReference type="ARBA" id="ARBA00022840"/>
    </source>
</evidence>